<dbReference type="SUPFAM" id="SSF103515">
    <property type="entry name" value="Autotransporter"/>
    <property type="match status" value="1"/>
</dbReference>
<comment type="caution">
    <text evidence="3">The sequence shown here is derived from an EMBL/GenBank/DDBJ whole genome shotgun (WGS) entry which is preliminary data.</text>
</comment>
<evidence type="ECO:0000256" key="1">
    <source>
        <dbReference type="ARBA" id="ARBA00022729"/>
    </source>
</evidence>
<dbReference type="SUPFAM" id="SSF48317">
    <property type="entry name" value="Acid phosphatase/Vanadium-dependent haloperoxidase"/>
    <property type="match status" value="1"/>
</dbReference>
<keyword evidence="1" id="KW-0732">Signal</keyword>
<dbReference type="GO" id="GO:0003993">
    <property type="term" value="F:acid phosphatase activity"/>
    <property type="evidence" value="ECO:0007669"/>
    <property type="project" value="InterPro"/>
</dbReference>
<dbReference type="Pfam" id="PF01569">
    <property type="entry name" value="PAP2"/>
    <property type="match status" value="1"/>
</dbReference>
<dbReference type="PROSITE" id="PS51208">
    <property type="entry name" value="AUTOTRANSPORTER"/>
    <property type="match status" value="1"/>
</dbReference>
<proteinExistence type="predicted"/>
<dbReference type="Gene3D" id="2.40.128.130">
    <property type="entry name" value="Autotransporter beta-domain"/>
    <property type="match status" value="1"/>
</dbReference>
<evidence type="ECO:0000313" key="4">
    <source>
        <dbReference type="Proteomes" id="UP000019113"/>
    </source>
</evidence>
<dbReference type="PANTHER" id="PTHR35037:SF3">
    <property type="entry name" value="C-TERMINAL REGION OF AIDA-LIKE PROTEIN"/>
    <property type="match status" value="1"/>
</dbReference>
<dbReference type="InterPro" id="IPR036938">
    <property type="entry name" value="PAP2/HPO_sf"/>
</dbReference>
<dbReference type="InterPro" id="IPR051551">
    <property type="entry name" value="Autotransporter_adhesion"/>
</dbReference>
<dbReference type="PRINTS" id="PR00483">
    <property type="entry name" value="BACPHPHTASE"/>
</dbReference>
<dbReference type="STRING" id="1178482.AR456_00070"/>
<evidence type="ECO:0000313" key="3">
    <source>
        <dbReference type="EMBL" id="ERL51007.1"/>
    </source>
</evidence>
<dbReference type="Pfam" id="PF12951">
    <property type="entry name" value="PATR"/>
    <property type="match status" value="1"/>
</dbReference>
<dbReference type="GO" id="GO:0019867">
    <property type="term" value="C:outer membrane"/>
    <property type="evidence" value="ECO:0007669"/>
    <property type="project" value="InterPro"/>
</dbReference>
<dbReference type="SUPFAM" id="SSF51126">
    <property type="entry name" value="Pectin lyase-like"/>
    <property type="match status" value="1"/>
</dbReference>
<dbReference type="InterPro" id="IPR013425">
    <property type="entry name" value="Autotrns_rpt"/>
</dbReference>
<dbReference type="InterPro" id="IPR001011">
    <property type="entry name" value="Acid_Pase_classA_bac"/>
</dbReference>
<keyword evidence="4" id="KW-1185">Reference proteome</keyword>
<dbReference type="Pfam" id="PF03797">
    <property type="entry name" value="Autotransporter"/>
    <property type="match status" value="1"/>
</dbReference>
<dbReference type="EMBL" id="AVBC01000035">
    <property type="protein sequence ID" value="ERL51007.1"/>
    <property type="molecule type" value="Genomic_DNA"/>
</dbReference>
<reference evidence="3 4" key="1">
    <citation type="submission" date="2013-08" db="EMBL/GenBank/DDBJ databases">
        <title>draft genome of Halomonas huanghegensis, strain BJGMM-B45T.</title>
        <authorList>
            <person name="Miao C."/>
            <person name="Wan Y."/>
            <person name="Jin W."/>
        </authorList>
    </citation>
    <scope>NUCLEOTIDE SEQUENCE [LARGE SCALE GENOMIC DNA]</scope>
    <source>
        <strain evidence="3 4">BJGMM-B45</strain>
    </source>
</reference>
<dbReference type="AlphaFoldDB" id="W1N602"/>
<dbReference type="SMART" id="SM00014">
    <property type="entry name" value="acidPPc"/>
    <property type="match status" value="1"/>
</dbReference>
<dbReference type="InterPro" id="IPR011050">
    <property type="entry name" value="Pectin_lyase_fold/virulence"/>
</dbReference>
<dbReference type="KEGG" id="hhu:AR456_00070"/>
<dbReference type="PATRIC" id="fig|1178482.3.peg.2584"/>
<dbReference type="PANTHER" id="PTHR35037">
    <property type="entry name" value="C-TERMINAL REGION OF AIDA-LIKE PROTEIN"/>
    <property type="match status" value="1"/>
</dbReference>
<protein>
    <recommendedName>
        <fullName evidence="2">Autotransporter domain-containing protein</fullName>
    </recommendedName>
</protein>
<sequence>MIIAALSSSGAVSAQQATTIDATQLLLGFSQLNNSEAGRQLLIDELETGIGINNNASATQRERAIKDNTIAGLVGSISNGLLVSNALGTRMNDIYTANNSIDPTTYTATTFSPRFEELFSQANAITMHESGFAKNFFANGSVHGDPSEQATGITLPEDGEFNIYDLVFQPSEENRNSVGNSRPVQVAPDRIQSFTAPDFFGIETDSATDILPTVKDNAAFPSGHTAFGYTATSLFAQMVPERFQEFLLRGAEYGNSRVTLGVHHPLDVIGARIMSTYTLAQILNNNPAYLGQPTTSLFGTPITTSEDFQALFTDAQGDLRELLEAGCGTSIAECAAGDAPSDEEATRLKAAYEYSLTYGLAPIGPTDLAPVVPEGAEVLLATRFPYLDAEQRREVLATTEIKSGHALDNGSGWARLNLYAAADGYGAFDDDVTVTMDASQGGFNAFDSWGNDISGNGRFAKDGSGILELTGNNSFAGDTRIAGGTLVINGFHGNSAVSVEDGAMLAGSGTIGGLRANSGATIAPGNSIGTTQVDGDVHFAPGAVYAVEVATDGRSDLIDASGAATLDGGEVQVSLENRSNLLTEQEVESLLGQHYTILSASQGVSGEFDNVQPNYLFYGTQLGYTPNSVTLSVGRSDTAFADIAETDNQASVAAAAESLGAGNAIHESLLASSSPQQARQAFDALSGQIHADTASALINDSRYLRDAMNGRLRQAQGFGTATAIKTRGNAWGQVLGIWQDASADGNAAGFDSDSQGFLLGWDGIIGQHAHLGVVAGYTSTDLDSDRAASAESDNYHLGLYASQQLNALALRAGAGYSWHRIETSRSINYGAQHDKAHDKYDANTTQLFAEAGYAVDAGALELEPFANLAWIDYHSDEIHENGGAAALEGDSDNDATLSTLGLRAATRWQAGETTSVALRGELGWQHQYDSLERHADLNFSTGGTVFMVDSVPGSRDAAVIKLGTDVAVNKATTLSLDYGGLWSDNYADNSVTANLEWRF</sequence>
<dbReference type="InterPro" id="IPR000326">
    <property type="entry name" value="PAP2/HPO"/>
</dbReference>
<dbReference type="eggNOG" id="COG4625">
    <property type="taxonomic scope" value="Bacteria"/>
</dbReference>
<name>W1N602_9GAMM</name>
<dbReference type="eggNOG" id="COG0671">
    <property type="taxonomic scope" value="Bacteria"/>
</dbReference>
<gene>
    <name evidence="3" type="ORF">BJB45_20660</name>
</gene>
<organism evidence="3 4">
    <name type="scientific">Halomonas huangheensis</name>
    <dbReference type="NCBI Taxonomy" id="1178482"/>
    <lineage>
        <taxon>Bacteria</taxon>
        <taxon>Pseudomonadati</taxon>
        <taxon>Pseudomonadota</taxon>
        <taxon>Gammaproteobacteria</taxon>
        <taxon>Oceanospirillales</taxon>
        <taxon>Halomonadaceae</taxon>
        <taxon>Halomonas</taxon>
    </lineage>
</organism>
<dbReference type="NCBIfam" id="TIGR02601">
    <property type="entry name" value="autotrns_rpt"/>
    <property type="match status" value="1"/>
</dbReference>
<feature type="domain" description="Autotransporter" evidence="2">
    <location>
        <begin position="723"/>
        <end position="999"/>
    </location>
</feature>
<evidence type="ECO:0000259" key="2">
    <source>
        <dbReference type="PROSITE" id="PS51208"/>
    </source>
</evidence>
<accession>W1N602</accession>
<dbReference type="InterPro" id="IPR005546">
    <property type="entry name" value="Autotransporte_beta"/>
</dbReference>
<dbReference type="InterPro" id="IPR006315">
    <property type="entry name" value="OM_autotransptr_brl_dom"/>
</dbReference>
<dbReference type="GO" id="GO:0030288">
    <property type="term" value="C:outer membrane-bounded periplasmic space"/>
    <property type="evidence" value="ECO:0007669"/>
    <property type="project" value="InterPro"/>
</dbReference>
<dbReference type="SMART" id="SM00869">
    <property type="entry name" value="Autotransporter"/>
    <property type="match status" value="1"/>
</dbReference>
<dbReference type="Gene3D" id="1.20.144.10">
    <property type="entry name" value="Phosphatidic acid phosphatase type 2/haloperoxidase"/>
    <property type="match status" value="1"/>
</dbReference>
<dbReference type="Proteomes" id="UP000019113">
    <property type="component" value="Unassembled WGS sequence"/>
</dbReference>
<dbReference type="NCBIfam" id="TIGR01414">
    <property type="entry name" value="autotrans_barl"/>
    <property type="match status" value="1"/>
</dbReference>
<dbReference type="InterPro" id="IPR036709">
    <property type="entry name" value="Autotransporte_beta_dom_sf"/>
</dbReference>